<dbReference type="PANTHER" id="PTHR43649:SF16">
    <property type="entry name" value="SUGAR-BINDING LIPOPROTEIN"/>
    <property type="match status" value="1"/>
</dbReference>
<dbReference type="PROSITE" id="PS51257">
    <property type="entry name" value="PROKAR_LIPOPROTEIN"/>
    <property type="match status" value="1"/>
</dbReference>
<comment type="similarity">
    <text evidence="1">Belongs to the bacterial solute-binding protein 1 family.</text>
</comment>
<protein>
    <submittedName>
        <fullName evidence="6">Extracellular solute-binding protein</fullName>
    </submittedName>
</protein>
<dbReference type="PANTHER" id="PTHR43649">
    <property type="entry name" value="ARABINOSE-BINDING PROTEIN-RELATED"/>
    <property type="match status" value="1"/>
</dbReference>
<feature type="chain" id="PRO_5038906311" evidence="5">
    <location>
        <begin position="21"/>
        <end position="484"/>
    </location>
</feature>
<dbReference type="Pfam" id="PF01547">
    <property type="entry name" value="SBP_bac_1"/>
    <property type="match status" value="1"/>
</dbReference>
<dbReference type="InterPro" id="IPR050490">
    <property type="entry name" value="Bact_solute-bd_prot1"/>
</dbReference>
<evidence type="ECO:0000256" key="3">
    <source>
        <dbReference type="ARBA" id="ARBA00022729"/>
    </source>
</evidence>
<dbReference type="SUPFAM" id="SSF53850">
    <property type="entry name" value="Periplasmic binding protein-like II"/>
    <property type="match status" value="1"/>
</dbReference>
<sequence length="484" mass="53578">MKKKIMCCMLVCAMSVTMLAGCGNKNRSEDQTGATPASTENAVSGDSSAAQSEAEPVTITIGGWPTPENEQYELYEGYKKTMNELYPYITIEQDEYLYEVDTFLPKAASGQLPNLYMTWFTEIEKIVNAGYAEDITDTIQNNGVVAAINPELLAQVEKNGKYYGIPVSAYSMSMMYNVEVFKEAGLVDAEGLPVLPKTWDEVAQTAVTIKEKTGKPGFFYPTTSNHGGWMFTNLAWSYGAEFEEQVDGKWKAVFDSQEAVAALQFLKDLRWKYNVLPDNTLGDLNDFKNIYGADQVGMGLCHLNMVKGIVQSTGMSKDNFAVSTTPEGPAGGAAQLGGNVYMVAPGTTPAQQEAILKWLTVLGESPVFTEEAMQGFEKRYAEFEEQGIPVGPLGVRIWTSGDRIEKENEILNKHTNVDMRLWNSYCEHSSENLRSEPPVNAQELYKALDSVIQEIFTKENADPQQLLTKAAADFQKDYLDKVSN</sequence>
<dbReference type="GO" id="GO:0055085">
    <property type="term" value="P:transmembrane transport"/>
    <property type="evidence" value="ECO:0007669"/>
    <property type="project" value="InterPro"/>
</dbReference>
<evidence type="ECO:0000256" key="4">
    <source>
        <dbReference type="SAM" id="MobiDB-lite"/>
    </source>
</evidence>
<dbReference type="InterPro" id="IPR006061">
    <property type="entry name" value="SBP_1_CS"/>
</dbReference>
<evidence type="ECO:0000256" key="2">
    <source>
        <dbReference type="ARBA" id="ARBA00022448"/>
    </source>
</evidence>
<dbReference type="InterPro" id="IPR006059">
    <property type="entry name" value="SBP"/>
</dbReference>
<dbReference type="RefSeq" id="WP_117632885.1">
    <property type="nucleotide sequence ID" value="NZ_QSON01000002.1"/>
</dbReference>
<dbReference type="Gene3D" id="3.40.190.10">
    <property type="entry name" value="Periplasmic binding protein-like II"/>
    <property type="match status" value="1"/>
</dbReference>
<accession>A0A374PD74</accession>
<gene>
    <name evidence="6" type="ORF">DXD79_05120</name>
</gene>
<feature type="compositionally biased region" description="Polar residues" evidence="4">
    <location>
        <begin position="31"/>
        <end position="51"/>
    </location>
</feature>
<evidence type="ECO:0000313" key="7">
    <source>
        <dbReference type="Proteomes" id="UP000263014"/>
    </source>
</evidence>
<evidence type="ECO:0000313" key="6">
    <source>
        <dbReference type="EMBL" id="RGJ06674.1"/>
    </source>
</evidence>
<name>A0A374PD74_9FIRM</name>
<proteinExistence type="inferred from homology"/>
<dbReference type="EMBL" id="QSON01000002">
    <property type="protein sequence ID" value="RGJ06674.1"/>
    <property type="molecule type" value="Genomic_DNA"/>
</dbReference>
<dbReference type="AlphaFoldDB" id="A0A374PD74"/>
<keyword evidence="2" id="KW-0813">Transport</keyword>
<evidence type="ECO:0000256" key="1">
    <source>
        <dbReference type="ARBA" id="ARBA00008520"/>
    </source>
</evidence>
<feature type="region of interest" description="Disordered" evidence="4">
    <location>
        <begin position="26"/>
        <end position="63"/>
    </location>
</feature>
<evidence type="ECO:0000256" key="5">
    <source>
        <dbReference type="SAM" id="SignalP"/>
    </source>
</evidence>
<organism evidence="6 7">
    <name type="scientific">Hungatella hathewayi</name>
    <dbReference type="NCBI Taxonomy" id="154046"/>
    <lineage>
        <taxon>Bacteria</taxon>
        <taxon>Bacillati</taxon>
        <taxon>Bacillota</taxon>
        <taxon>Clostridia</taxon>
        <taxon>Lachnospirales</taxon>
        <taxon>Lachnospiraceae</taxon>
        <taxon>Hungatella</taxon>
    </lineage>
</organism>
<keyword evidence="3 5" id="KW-0732">Signal</keyword>
<dbReference type="PROSITE" id="PS01037">
    <property type="entry name" value="SBP_BACTERIAL_1"/>
    <property type="match status" value="1"/>
</dbReference>
<feature type="signal peptide" evidence="5">
    <location>
        <begin position="1"/>
        <end position="20"/>
    </location>
</feature>
<reference evidence="6 7" key="1">
    <citation type="submission" date="2018-08" db="EMBL/GenBank/DDBJ databases">
        <title>A genome reference for cultivated species of the human gut microbiota.</title>
        <authorList>
            <person name="Zou Y."/>
            <person name="Xue W."/>
            <person name="Luo G."/>
        </authorList>
    </citation>
    <scope>NUCLEOTIDE SEQUENCE [LARGE SCALE GENOMIC DNA]</scope>
    <source>
        <strain evidence="6 7">TM09-12</strain>
    </source>
</reference>
<comment type="caution">
    <text evidence="6">The sequence shown here is derived from an EMBL/GenBank/DDBJ whole genome shotgun (WGS) entry which is preliminary data.</text>
</comment>
<dbReference type="Proteomes" id="UP000263014">
    <property type="component" value="Unassembled WGS sequence"/>
</dbReference>